<organism evidence="2 3">
    <name type="scientific">Burkholderia thailandensis (strain ATCC 700388 / DSM 13276 / CCUG 48851 / CIP 106301 / E264)</name>
    <dbReference type="NCBI Taxonomy" id="271848"/>
    <lineage>
        <taxon>Bacteria</taxon>
        <taxon>Pseudomonadati</taxon>
        <taxon>Pseudomonadota</taxon>
        <taxon>Betaproteobacteria</taxon>
        <taxon>Burkholderiales</taxon>
        <taxon>Burkholderiaceae</taxon>
        <taxon>Burkholderia</taxon>
        <taxon>pseudomallei group</taxon>
    </lineage>
</organism>
<accession>Q2T6D7</accession>
<keyword evidence="1" id="KW-0812">Transmembrane</keyword>
<feature type="transmembrane region" description="Helical" evidence="1">
    <location>
        <begin position="115"/>
        <end position="136"/>
    </location>
</feature>
<evidence type="ECO:0000313" key="2">
    <source>
        <dbReference type="EMBL" id="ABC36267.1"/>
    </source>
</evidence>
<dbReference type="InterPro" id="IPR007633">
    <property type="entry name" value="Phage_P2_Holin"/>
</dbReference>
<sequence>MGDNNVRRWPKAELGRISRAVAFALHGAGCDGDCVMGRQLAALLFTGQERGAVMQEHEKTILELILMGGLIGIAKVLVGSEQLTFRLVAGRAVLGSATSMVAGLALLQIPDLPPIALLGLGSALGIVGSQYLEVLLRRNAKRMIAGK</sequence>
<dbReference type="KEGG" id="bte:BTH_II1065"/>
<name>Q2T6D7_BURTA</name>
<keyword evidence="3" id="KW-1185">Reference proteome</keyword>
<reference evidence="2 3" key="1">
    <citation type="journal article" date="2005" name="BMC Genomics">
        <title>Bacterial genome adaptation to niches: divergence of the potential virulence genes in three Burkholderia species of different survival strategies.</title>
        <authorList>
            <person name="Kim H.S."/>
            <person name="Schell M.A."/>
            <person name="Yu Y."/>
            <person name="Ulrich R.L."/>
            <person name="Sarria S.H."/>
            <person name="Nierman W.C."/>
            <person name="DeShazer D."/>
        </authorList>
    </citation>
    <scope>NUCLEOTIDE SEQUENCE [LARGE SCALE GENOMIC DNA]</scope>
    <source>
        <strain evidence="3">ATCC 700388 / DSM 13276 / CCUG 48851 / CIP 106301 / E264</strain>
    </source>
</reference>
<dbReference type="GO" id="GO:0044660">
    <property type="term" value="P:viral release via pore formation in host cell membrane"/>
    <property type="evidence" value="ECO:0007669"/>
    <property type="project" value="InterPro"/>
</dbReference>
<dbReference type="EMBL" id="CP000085">
    <property type="protein sequence ID" value="ABC36267.1"/>
    <property type="molecule type" value="Genomic_DNA"/>
</dbReference>
<keyword evidence="1" id="KW-0472">Membrane</keyword>
<proteinExistence type="predicted"/>
<dbReference type="HOGENOM" id="CLU_1764597_0_0_4"/>
<protein>
    <submittedName>
        <fullName evidence="2">Holin</fullName>
    </submittedName>
</protein>
<evidence type="ECO:0000313" key="3">
    <source>
        <dbReference type="Proteomes" id="UP000001930"/>
    </source>
</evidence>
<feature type="transmembrane region" description="Helical" evidence="1">
    <location>
        <begin position="60"/>
        <end position="78"/>
    </location>
</feature>
<feature type="transmembrane region" description="Helical" evidence="1">
    <location>
        <begin position="90"/>
        <end position="109"/>
    </location>
</feature>
<evidence type="ECO:0000256" key="1">
    <source>
        <dbReference type="SAM" id="Phobius"/>
    </source>
</evidence>
<dbReference type="AlphaFoldDB" id="Q2T6D7"/>
<dbReference type="Proteomes" id="UP000001930">
    <property type="component" value="Chromosome II"/>
</dbReference>
<gene>
    <name evidence="2" type="ordered locus">BTH_II1065</name>
</gene>
<keyword evidence="1" id="KW-1133">Transmembrane helix</keyword>
<dbReference type="Pfam" id="PF04550">
    <property type="entry name" value="Phage_holin_3_2"/>
    <property type="match status" value="1"/>
</dbReference>